<accession>B9SGF6</accession>
<proteinExistence type="predicted"/>
<protein>
    <submittedName>
        <fullName evidence="1">Uncharacterized protein</fullName>
    </submittedName>
</protein>
<reference evidence="2" key="1">
    <citation type="journal article" date="2010" name="Nat. Biotechnol.">
        <title>Draft genome sequence of the oilseed species Ricinus communis.</title>
        <authorList>
            <person name="Chan A.P."/>
            <person name="Crabtree J."/>
            <person name="Zhao Q."/>
            <person name="Lorenzi H."/>
            <person name="Orvis J."/>
            <person name="Puiu D."/>
            <person name="Melake-Berhan A."/>
            <person name="Jones K.M."/>
            <person name="Redman J."/>
            <person name="Chen G."/>
            <person name="Cahoon E.B."/>
            <person name="Gedil M."/>
            <person name="Stanke M."/>
            <person name="Haas B.J."/>
            <person name="Wortman J.R."/>
            <person name="Fraser-Liggett C.M."/>
            <person name="Ravel J."/>
            <person name="Rabinowicz P.D."/>
        </authorList>
    </citation>
    <scope>NUCLEOTIDE SEQUENCE [LARGE SCALE GENOMIC DNA]</scope>
    <source>
        <strain evidence="2">cv. Hale</strain>
    </source>
</reference>
<dbReference type="Proteomes" id="UP000008311">
    <property type="component" value="Unassembled WGS sequence"/>
</dbReference>
<organism evidence="1 2">
    <name type="scientific">Ricinus communis</name>
    <name type="common">Castor bean</name>
    <dbReference type="NCBI Taxonomy" id="3988"/>
    <lineage>
        <taxon>Eukaryota</taxon>
        <taxon>Viridiplantae</taxon>
        <taxon>Streptophyta</taxon>
        <taxon>Embryophyta</taxon>
        <taxon>Tracheophyta</taxon>
        <taxon>Spermatophyta</taxon>
        <taxon>Magnoliopsida</taxon>
        <taxon>eudicotyledons</taxon>
        <taxon>Gunneridae</taxon>
        <taxon>Pentapetalae</taxon>
        <taxon>rosids</taxon>
        <taxon>fabids</taxon>
        <taxon>Malpighiales</taxon>
        <taxon>Euphorbiaceae</taxon>
        <taxon>Acalyphoideae</taxon>
        <taxon>Acalypheae</taxon>
        <taxon>Ricinus</taxon>
    </lineage>
</organism>
<name>B9SGF6_RICCO</name>
<dbReference type="EMBL" id="EQ973952">
    <property type="protein sequence ID" value="EEF37322.1"/>
    <property type="molecule type" value="Genomic_DNA"/>
</dbReference>
<evidence type="ECO:0000313" key="1">
    <source>
        <dbReference type="EMBL" id="EEF37322.1"/>
    </source>
</evidence>
<sequence length="53" mass="6119">MQSDKVPKTYHHVLSYLNPSSQIRPSCSDVLVPYIQQGRLKPINQWSISDIHL</sequence>
<evidence type="ECO:0000313" key="2">
    <source>
        <dbReference type="Proteomes" id="UP000008311"/>
    </source>
</evidence>
<dbReference type="InParanoid" id="B9SGF6"/>
<keyword evidence="2" id="KW-1185">Reference proteome</keyword>
<dbReference type="AlphaFoldDB" id="B9SGF6"/>
<gene>
    <name evidence="1" type="ORF">RCOM_0745060</name>
</gene>